<dbReference type="PANTHER" id="PTHR47469:SF2">
    <property type="entry name" value="OS06G0597600 PROTEIN"/>
    <property type="match status" value="1"/>
</dbReference>
<proteinExistence type="predicted"/>
<dbReference type="Pfam" id="PF01494">
    <property type="entry name" value="FAD_binding_3"/>
    <property type="match status" value="1"/>
</dbReference>
<evidence type="ECO:0000313" key="4">
    <source>
        <dbReference type="Proteomes" id="UP001274321"/>
    </source>
</evidence>
<keyword evidence="3" id="KW-0503">Monooxygenase</keyword>
<dbReference type="SUPFAM" id="SSF51905">
    <property type="entry name" value="FAD/NAD(P)-binding domain"/>
    <property type="match status" value="1"/>
</dbReference>
<accession>A0ABU4RPZ6</accession>
<sequence>MRIAIAGGSMAGLFSAALLQQAGHEVHVFERSRSGLEGRGAGLVAQAEVFTLLRAIGRDDVAALGVVARERITLDRAGAVLSRDPRPQMQVSWDHLYVAARAGIAPDRYHLGTAAIAAGQGEDDAWLELDDGTQVHADLVIGADGIGSAVRAAVLQRDDGPHYAGYVAWRALVHEQRLPGSAADLLSDRFAFFHMPGGQVLGYTVAGPRGELDVGERRYNAVWYRRSPDLAAALTDGEGRTHPFSLPPGGVSAAARAKLVADAGHLLPPQFAQVFAAEPAPFAQAIFDMETPRMANRRIALIGDAAFVARPHTAMGVAKAAGDAMSLAKAVEQGWTAEARAAFEAERLRAGRAIVDYGRRLGSSLA</sequence>
<dbReference type="EMBL" id="JAXAFJ010000004">
    <property type="protein sequence ID" value="MDX6806268.1"/>
    <property type="molecule type" value="Genomic_DNA"/>
</dbReference>
<comment type="caution">
    <text evidence="3">The sequence shown here is derived from an EMBL/GenBank/DDBJ whole genome shotgun (WGS) entry which is preliminary data.</text>
</comment>
<dbReference type="InterPro" id="IPR002938">
    <property type="entry name" value="FAD-bd"/>
</dbReference>
<keyword evidence="3" id="KW-0560">Oxidoreductase</keyword>
<evidence type="ECO:0000313" key="3">
    <source>
        <dbReference type="EMBL" id="MDX6806268.1"/>
    </source>
</evidence>
<feature type="domain" description="FAD-binding" evidence="1">
    <location>
        <begin position="3"/>
        <end position="155"/>
    </location>
</feature>
<dbReference type="NCBIfam" id="NF005566">
    <property type="entry name" value="PRK07236.1"/>
    <property type="match status" value="1"/>
</dbReference>
<dbReference type="GO" id="GO:0004497">
    <property type="term" value="F:monooxygenase activity"/>
    <property type="evidence" value="ECO:0007669"/>
    <property type="project" value="UniProtKB-KW"/>
</dbReference>
<organism evidence="3 4">
    <name type="scientific">Terrihabitans rhizophilus</name>
    <dbReference type="NCBI Taxonomy" id="3092662"/>
    <lineage>
        <taxon>Bacteria</taxon>
        <taxon>Pseudomonadati</taxon>
        <taxon>Pseudomonadota</taxon>
        <taxon>Alphaproteobacteria</taxon>
        <taxon>Hyphomicrobiales</taxon>
        <taxon>Terrihabitans</taxon>
    </lineage>
</organism>
<dbReference type="Pfam" id="PF22607">
    <property type="entry name" value="FAD_binding-like"/>
    <property type="match status" value="1"/>
</dbReference>
<evidence type="ECO:0000259" key="2">
    <source>
        <dbReference type="Pfam" id="PF22607"/>
    </source>
</evidence>
<dbReference type="InterPro" id="IPR036188">
    <property type="entry name" value="FAD/NAD-bd_sf"/>
</dbReference>
<feature type="domain" description="2,6-dihydroxypyridine 3-monooxygenase substrate binding" evidence="2">
    <location>
        <begin position="163"/>
        <end position="288"/>
    </location>
</feature>
<dbReference type="RefSeq" id="WP_319844383.1">
    <property type="nucleotide sequence ID" value="NZ_JAXAFJ010000004.1"/>
</dbReference>
<dbReference type="Gene3D" id="3.50.50.60">
    <property type="entry name" value="FAD/NAD(P)-binding domain"/>
    <property type="match status" value="2"/>
</dbReference>
<dbReference type="InterPro" id="IPR053212">
    <property type="entry name" value="DHP_3-monooxygenase"/>
</dbReference>
<dbReference type="Proteomes" id="UP001274321">
    <property type="component" value="Unassembled WGS sequence"/>
</dbReference>
<dbReference type="PANTHER" id="PTHR47469">
    <property type="entry name" value="MONOOXYGENASE-LIKE"/>
    <property type="match status" value="1"/>
</dbReference>
<reference evidence="3 4" key="1">
    <citation type="submission" date="2023-11" db="EMBL/GenBank/DDBJ databases">
        <authorList>
            <person name="Bao R."/>
        </authorList>
    </citation>
    <scope>NUCLEOTIDE SEQUENCE [LARGE SCALE GENOMIC DNA]</scope>
    <source>
        <strain evidence="3 4">PJ23</strain>
    </source>
</reference>
<keyword evidence="4" id="KW-1185">Reference proteome</keyword>
<gene>
    <name evidence="3" type="ORF">SCD90_09340</name>
</gene>
<protein>
    <submittedName>
        <fullName evidence="3">FAD-dependent monooxygenase</fullName>
    </submittedName>
</protein>
<evidence type="ECO:0000259" key="1">
    <source>
        <dbReference type="Pfam" id="PF01494"/>
    </source>
</evidence>
<dbReference type="InterPro" id="IPR054707">
    <property type="entry name" value="DhpH_subs-bd"/>
</dbReference>
<dbReference type="PRINTS" id="PR00420">
    <property type="entry name" value="RNGMNOXGNASE"/>
</dbReference>
<dbReference type="SUPFAM" id="SSF54373">
    <property type="entry name" value="FAD-linked reductases, C-terminal domain"/>
    <property type="match status" value="1"/>
</dbReference>
<name>A0ABU4RPZ6_9HYPH</name>